<dbReference type="SUPFAM" id="SSF57424">
    <property type="entry name" value="LDL receptor-like module"/>
    <property type="match status" value="10"/>
</dbReference>
<dbReference type="PROSITE" id="PS00010">
    <property type="entry name" value="ASX_HYDROXYL"/>
    <property type="match status" value="2"/>
</dbReference>
<dbReference type="PRINTS" id="PR00261">
    <property type="entry name" value="LDLRECEPTOR"/>
</dbReference>
<evidence type="ECO:0000256" key="15">
    <source>
        <dbReference type="SAM" id="MobiDB-lite"/>
    </source>
</evidence>
<dbReference type="FunFam" id="4.10.400.10:FF:000034">
    <property type="entry name" value="Low-density lipoprotein receptor-related protein 2"/>
    <property type="match status" value="1"/>
</dbReference>
<dbReference type="InterPro" id="IPR036055">
    <property type="entry name" value="LDL_receptor-like_sf"/>
</dbReference>
<dbReference type="InterPro" id="IPR000152">
    <property type="entry name" value="EGF-type_Asp/Asn_hydroxyl_site"/>
</dbReference>
<evidence type="ECO:0000256" key="16">
    <source>
        <dbReference type="SAM" id="Phobius"/>
    </source>
</evidence>
<dbReference type="PROSITE" id="PS50026">
    <property type="entry name" value="EGF_3"/>
    <property type="match status" value="1"/>
</dbReference>
<keyword evidence="11" id="KW-0325">Glycoprotein</keyword>
<dbReference type="SMART" id="SM00192">
    <property type="entry name" value="LDLa"/>
    <property type="match status" value="11"/>
</dbReference>
<keyword evidence="6" id="KW-0677">Repeat</keyword>
<dbReference type="InterPro" id="IPR000742">
    <property type="entry name" value="EGF"/>
</dbReference>
<feature type="disulfide bond" evidence="13">
    <location>
        <begin position="41"/>
        <end position="59"/>
    </location>
</feature>
<comment type="subcellular location">
    <subcellularLocation>
        <location evidence="1">Membrane</location>
        <topology evidence="1">Single-pass membrane protein</topology>
    </subcellularLocation>
</comment>
<feature type="disulfide bond" evidence="13">
    <location>
        <begin position="952"/>
        <end position="970"/>
    </location>
</feature>
<keyword evidence="9 13" id="KW-1015">Disulfide bond</keyword>
<evidence type="ECO:0000256" key="1">
    <source>
        <dbReference type="ARBA" id="ARBA00004167"/>
    </source>
</evidence>
<dbReference type="InterPro" id="IPR018097">
    <property type="entry name" value="EGF_Ca-bd_CS"/>
</dbReference>
<dbReference type="Pfam" id="PF00057">
    <property type="entry name" value="Ldl_recept_a"/>
    <property type="match status" value="9"/>
</dbReference>
<feature type="disulfide bond" evidence="13">
    <location>
        <begin position="1063"/>
        <end position="1075"/>
    </location>
</feature>
<feature type="chain" id="PRO_5024932022" evidence="17">
    <location>
        <begin position="21"/>
        <end position="1805"/>
    </location>
</feature>
<dbReference type="GO" id="GO:0016324">
    <property type="term" value="C:apical plasma membrane"/>
    <property type="evidence" value="ECO:0007669"/>
    <property type="project" value="TreeGrafter"/>
</dbReference>
<dbReference type="FunFam" id="2.10.25.10:FF:000038">
    <property type="entry name" value="Fibrillin 2"/>
    <property type="match status" value="1"/>
</dbReference>
<dbReference type="Gene3D" id="4.10.400.10">
    <property type="entry name" value="Low-density Lipoprotein Receptor"/>
    <property type="match status" value="9"/>
</dbReference>
<dbReference type="SMART" id="SM00135">
    <property type="entry name" value="LY"/>
    <property type="match status" value="8"/>
</dbReference>
<evidence type="ECO:0000256" key="5">
    <source>
        <dbReference type="ARBA" id="ARBA00022729"/>
    </source>
</evidence>
<evidence type="ECO:0000256" key="8">
    <source>
        <dbReference type="ARBA" id="ARBA00023136"/>
    </source>
</evidence>
<dbReference type="EMBL" id="MN044389">
    <property type="protein sequence ID" value="QGL52627.1"/>
    <property type="molecule type" value="mRNA"/>
</dbReference>
<dbReference type="PANTHER" id="PTHR22722:SF14">
    <property type="entry name" value="MEGALIN, ISOFORM A"/>
    <property type="match status" value="1"/>
</dbReference>
<dbReference type="PROSITE" id="PS50068">
    <property type="entry name" value="LDLRA_2"/>
    <property type="match status" value="11"/>
</dbReference>
<dbReference type="GO" id="GO:0005509">
    <property type="term" value="F:calcium ion binding"/>
    <property type="evidence" value="ECO:0007669"/>
    <property type="project" value="InterPro"/>
</dbReference>
<accession>A0A649YCG7</accession>
<dbReference type="Gene3D" id="2.120.10.30">
    <property type="entry name" value="TolB, C-terminal domain"/>
    <property type="match status" value="3"/>
</dbReference>
<dbReference type="GO" id="GO:0042562">
    <property type="term" value="F:hormone binding"/>
    <property type="evidence" value="ECO:0007669"/>
    <property type="project" value="TreeGrafter"/>
</dbReference>
<keyword evidence="2 12" id="KW-0245">EGF-like domain</keyword>
<feature type="disulfide bond" evidence="13">
    <location>
        <begin position="1121"/>
        <end position="1136"/>
    </location>
</feature>
<feature type="transmembrane region" description="Helical" evidence="16">
    <location>
        <begin position="1683"/>
        <end position="1704"/>
    </location>
</feature>
<dbReference type="InterPro" id="IPR001881">
    <property type="entry name" value="EGF-like_Ca-bd_dom"/>
</dbReference>
<dbReference type="SUPFAM" id="SSF57196">
    <property type="entry name" value="EGF/Laminin"/>
    <property type="match status" value="3"/>
</dbReference>
<feature type="disulfide bond" evidence="13">
    <location>
        <begin position="964"/>
        <end position="979"/>
    </location>
</feature>
<name>A0A649YCG7_PLUXY</name>
<dbReference type="PANTHER" id="PTHR22722">
    <property type="entry name" value="LOW-DENSITY LIPOPROTEIN RECEPTOR-RELATED PROTEIN 2-RELATED"/>
    <property type="match status" value="1"/>
</dbReference>
<dbReference type="InterPro" id="IPR011042">
    <property type="entry name" value="6-blade_b-propeller_TolB-like"/>
</dbReference>
<feature type="disulfide bond" evidence="13">
    <location>
        <begin position="100"/>
        <end position="115"/>
    </location>
</feature>
<evidence type="ECO:0000256" key="12">
    <source>
        <dbReference type="PROSITE-ProRule" id="PRU00076"/>
    </source>
</evidence>
<dbReference type="PROSITE" id="PS01186">
    <property type="entry name" value="EGF_2"/>
    <property type="match status" value="1"/>
</dbReference>
<evidence type="ECO:0000256" key="7">
    <source>
        <dbReference type="ARBA" id="ARBA00022989"/>
    </source>
</evidence>
<feature type="domain" description="EGF-like" evidence="18">
    <location>
        <begin position="266"/>
        <end position="302"/>
    </location>
</feature>
<dbReference type="InterPro" id="IPR049883">
    <property type="entry name" value="NOTCH1_EGF-like"/>
</dbReference>
<feature type="region of interest" description="Disordered" evidence="15">
    <location>
        <begin position="1775"/>
        <end position="1798"/>
    </location>
</feature>
<dbReference type="SMART" id="SM00179">
    <property type="entry name" value="EGF_CA"/>
    <property type="match status" value="2"/>
</dbReference>
<comment type="caution">
    <text evidence="12">Lacks conserved residue(s) required for the propagation of feature annotation.</text>
</comment>
<evidence type="ECO:0000256" key="6">
    <source>
        <dbReference type="ARBA" id="ARBA00022737"/>
    </source>
</evidence>
<dbReference type="Pfam" id="PF07645">
    <property type="entry name" value="EGF_CA"/>
    <property type="match status" value="2"/>
</dbReference>
<protein>
    <submittedName>
        <fullName evidence="19">Vitellogenin receptor</fullName>
    </submittedName>
</protein>
<feature type="disulfide bond" evidence="13">
    <location>
        <begin position="1070"/>
        <end position="1088"/>
    </location>
</feature>
<dbReference type="CDD" id="cd00054">
    <property type="entry name" value="EGF_CA"/>
    <property type="match status" value="1"/>
</dbReference>
<feature type="disulfide bond" evidence="13">
    <location>
        <begin position="1171"/>
        <end position="1186"/>
    </location>
</feature>
<feature type="disulfide bond" evidence="13">
    <location>
        <begin position="1082"/>
        <end position="1097"/>
    </location>
</feature>
<evidence type="ECO:0000256" key="13">
    <source>
        <dbReference type="PROSITE-ProRule" id="PRU00124"/>
    </source>
</evidence>
<evidence type="ECO:0000256" key="3">
    <source>
        <dbReference type="ARBA" id="ARBA00022583"/>
    </source>
</evidence>
<dbReference type="Gene3D" id="2.10.25.10">
    <property type="entry name" value="Laminin"/>
    <property type="match status" value="3"/>
</dbReference>
<evidence type="ECO:0000256" key="17">
    <source>
        <dbReference type="SAM" id="SignalP"/>
    </source>
</evidence>
<keyword evidence="5 17" id="KW-0732">Signal</keyword>
<evidence type="ECO:0000259" key="18">
    <source>
        <dbReference type="PROSITE" id="PS50026"/>
    </source>
</evidence>
<dbReference type="InterPro" id="IPR051221">
    <property type="entry name" value="LDLR-related"/>
</dbReference>
<dbReference type="InterPro" id="IPR002172">
    <property type="entry name" value="LDrepeatLR_classA_rpt"/>
</dbReference>
<feature type="disulfide bond" evidence="13">
    <location>
        <begin position="53"/>
        <end position="68"/>
    </location>
</feature>
<keyword evidence="3" id="KW-0254">Endocytosis</keyword>
<dbReference type="SMR" id="A0A649YCG7"/>
<keyword evidence="4 16" id="KW-0812">Transmembrane</keyword>
<evidence type="ECO:0000256" key="10">
    <source>
        <dbReference type="ARBA" id="ARBA00023170"/>
    </source>
</evidence>
<dbReference type="PROSITE" id="PS51120">
    <property type="entry name" value="LDLRB"/>
    <property type="match status" value="1"/>
</dbReference>
<feature type="disulfide bond" evidence="13">
    <location>
        <begin position="1043"/>
        <end position="1058"/>
    </location>
</feature>
<dbReference type="InterPro" id="IPR023415">
    <property type="entry name" value="LDLR_class-A_CS"/>
</dbReference>
<dbReference type="GO" id="GO:0006898">
    <property type="term" value="P:receptor-mediated endocytosis"/>
    <property type="evidence" value="ECO:0007669"/>
    <property type="project" value="TreeGrafter"/>
</dbReference>
<feature type="disulfide bond" evidence="13">
    <location>
        <begin position="1109"/>
        <end position="1127"/>
    </location>
</feature>
<keyword evidence="10 19" id="KW-0675">Receptor</keyword>
<feature type="signal peptide" evidence="17">
    <location>
        <begin position="1"/>
        <end position="20"/>
    </location>
</feature>
<keyword evidence="7 16" id="KW-1133">Transmembrane helix</keyword>
<evidence type="ECO:0000256" key="14">
    <source>
        <dbReference type="PROSITE-ProRule" id="PRU00461"/>
    </source>
</evidence>
<dbReference type="SMART" id="SM00181">
    <property type="entry name" value="EGF"/>
    <property type="match status" value="8"/>
</dbReference>
<evidence type="ECO:0000256" key="2">
    <source>
        <dbReference type="ARBA" id="ARBA00022536"/>
    </source>
</evidence>
<keyword evidence="8 16" id="KW-0472">Membrane</keyword>
<dbReference type="PROSITE" id="PS01209">
    <property type="entry name" value="LDLRA_1"/>
    <property type="match status" value="6"/>
</dbReference>
<dbReference type="Gene3D" id="2.40.128.620">
    <property type="match status" value="1"/>
</dbReference>
<evidence type="ECO:0000256" key="9">
    <source>
        <dbReference type="ARBA" id="ARBA00023157"/>
    </source>
</evidence>
<dbReference type="PROSITE" id="PS01187">
    <property type="entry name" value="EGF_CA"/>
    <property type="match status" value="2"/>
</dbReference>
<dbReference type="Pfam" id="PF00058">
    <property type="entry name" value="Ldl_recept_b"/>
    <property type="match status" value="1"/>
</dbReference>
<reference evidence="19" key="1">
    <citation type="submission" date="2019-06" db="EMBL/GenBank/DDBJ databases">
        <authorList>
            <person name="Wang Q."/>
            <person name="Peng L."/>
        </authorList>
    </citation>
    <scope>NUCLEOTIDE SEQUENCE</scope>
</reference>
<organism evidence="19">
    <name type="scientific">Plutella xylostella</name>
    <name type="common">Diamondback moth</name>
    <name type="synonym">Plutella maculipennis</name>
    <dbReference type="NCBI Taxonomy" id="51655"/>
    <lineage>
        <taxon>Eukaryota</taxon>
        <taxon>Metazoa</taxon>
        <taxon>Ecdysozoa</taxon>
        <taxon>Arthropoda</taxon>
        <taxon>Hexapoda</taxon>
        <taxon>Insecta</taxon>
        <taxon>Pterygota</taxon>
        <taxon>Neoptera</taxon>
        <taxon>Endopterygota</taxon>
        <taxon>Lepidoptera</taxon>
        <taxon>Glossata</taxon>
        <taxon>Ditrysia</taxon>
        <taxon>Yponomeutoidea</taxon>
        <taxon>Plutellidae</taxon>
        <taxon>Plutella</taxon>
    </lineage>
</organism>
<feature type="disulfide bond" evidence="13">
    <location>
        <begin position="1102"/>
        <end position="1114"/>
    </location>
</feature>
<dbReference type="InterPro" id="IPR000033">
    <property type="entry name" value="LDLR_classB_rpt"/>
</dbReference>
<feature type="repeat" description="LDL-receptor class B" evidence="14">
    <location>
        <begin position="439"/>
        <end position="482"/>
    </location>
</feature>
<proteinExistence type="evidence at transcript level"/>
<evidence type="ECO:0000256" key="11">
    <source>
        <dbReference type="ARBA" id="ARBA00023180"/>
    </source>
</evidence>
<evidence type="ECO:0000313" key="19">
    <source>
        <dbReference type="EMBL" id="QGL52627.1"/>
    </source>
</evidence>
<dbReference type="GO" id="GO:0043235">
    <property type="term" value="C:receptor complex"/>
    <property type="evidence" value="ECO:0007669"/>
    <property type="project" value="TreeGrafter"/>
</dbReference>
<sequence length="1805" mass="199874">MHKKQLIAGLLLLCLAATAAQFTDEIQVYEEECLGEDKFHCLDGECIPQEHYCNNIKDCRDGSDENFCPGKHIVTPMDCNATHEYMCLDRSKCIPYTWLCNNNTDCDDASDENYCTTAPNPMNETRCKGFSCDGGAKCVSWLWVCDGAVDCADQADEYNETLCRTIKDYSQYKAYDGRNCDQLDVLGHRQYQCRDQSYCVQEKRMCDGVRDCRDGSDEGAFCANWKTMCDDVKCGGGATCRPEPDGAVCHCGPGARYSPGNRTCVDLDECEAPQPRCSHKCHNKEGRFSCSCEDGYTSDRFEYLCFAPDPEPLLFFATRHEIKYYKIKSRVLVTAVTGVKQAHGMTHDGTYLYWVEKAEGHQAVVRAKLDDVENTKQTLIALGLDDPGDISYEHSTNTIYITDAERGSVAACAADAAVCARLNTTAAHPKFLTLHARRGEMYWLDYLDRPVIMRANMDGSNAHVLTDDIKGSPTGLALDAANDRLYYVDKHIVSMRLDNKGSYIFLNDALGHPYSLAVFENSVYWSDWTSNTIQVADKVHPPATRRRVLLTLDEPVFGIHIYHPILLRQTPSGCSSLGCSDLCLLRGRGAACACHSPRALVTSTSCAAVSEDQLPEFLIVGGGAYFTMVRYNSLGNPEARAAALDIGRVHAMAYDNNKRTLYIYDGQRKTINYIGMNEFSRGVTRLLEHRGLDNVMDMGYDYVSKALYFVDAGRRTLEVISLVTSQRAVVHRFERAAPISLCVLSEHGLIMVAVMEHERNNEIHIDSMGLDGSGRSHVITTGLKGYHVRLRYSHVMDNVYISDEGTGAIYYIHPSGTGKEQYRMLSTSITSLAVSDTTVFWADRRTPRLFWSLIHETSPRVRRMTLSIFPNGTQLHLQTTAPAPRASLPLLQHPCARAPPCSHVCVQQSHPTVHQAPLEYYMGYTCLCPAGVINKGENWEPIITCLPDQVYCHANNTCAKGKRCNGIDDCPNAEDEYHCYLTTEPPTPLCTSEEKLCGTVCVHKNVVCKDDAAVDHQSTPKCADTQFQCVNDSSVCISRWQRCDGAADCRDHSDEAACELAQCWPHEFMCASGSCILSSWRCDRDEDCADGSDEVDCENRTCPIGMYQCHSGECIEMRKRCDAAQDCLDLSDEEDCLDMTAPEMEAEVKCGFGEYTCASNRSICLPLTARCNTRVDCPDGSDEADCEYLCSENKGLFKCEQEDYCISQRLVCDGVQHCRDGSDEARWRCFPNKPNKPAPPPPAYPSSCGSQFRCSSGQCLQWRRVCDQTRDCDSDEGPACLTACDNHNCSYSCQSTPSGPVCQCPAGMTPGGGLCTDIDECRDDVCSHVCHNVPGTFYCSCFTGYANRWDRRGCKATSSHLGVLYVSGNCVRSITRDAHATQLYSTQTRGITGMDYDVRRGRLFVSSSSTNSLEAVNGTHGRVEVTNQGTPTKVAVDWVTGNVYFVDSTPSAPKIRVCDVTRKRCAVVIDLPAGSEVTALAVDPANAYILYCVHHDLEYILWLSSLSGHRTKDLATVSNCSALAADSFRHRALYADAPARLVAVPYDSPTPASKILIESDANFQSPHSLALFEDHIYFLVANTFKLSRCLLYSTKTCEPFFYRIFDANLFVLNHESAQRGDVKNSCEGSTCDGVCVLGQEGPQCVCQNGRLSVDGKDCDVVEKELLPLFNGWSAADAAAAGGAWVPLLVGTFVLMAVCFGIVVLRRCRGRGVTALPVRFRNASPRKEGSGQPSHDATIEFPVEHSTHEFVNPLEFVRHVWERSFSSRRRRPVGTAGLTIEVPPTGDNSDTESDLDTKDTQLFFRK</sequence>
<feature type="disulfide bond" evidence="13">
    <location>
        <begin position="1254"/>
        <end position="1272"/>
    </location>
</feature>
<dbReference type="CDD" id="cd00112">
    <property type="entry name" value="LDLa"/>
    <property type="match status" value="10"/>
</dbReference>
<dbReference type="SUPFAM" id="SSF63825">
    <property type="entry name" value="YWTD domain"/>
    <property type="match status" value="3"/>
</dbReference>
<evidence type="ECO:0000256" key="4">
    <source>
        <dbReference type="ARBA" id="ARBA00022692"/>
    </source>
</evidence>